<feature type="compositionally biased region" description="Polar residues" evidence="1">
    <location>
        <begin position="61"/>
        <end position="72"/>
    </location>
</feature>
<reference evidence="2 3" key="1">
    <citation type="journal article" date="2014" name="Genome Announc.">
        <title>Draft Genome Sequence of the Sulfolobales Archaeon AZ1, Obtained through Metagenomic Analysis of a Mexican Hot Spring.</title>
        <authorList>
            <person name="Servin-Garciduenas L.E."/>
            <person name="Martinez-Romero E."/>
        </authorList>
    </citation>
    <scope>NUCLEOTIDE SEQUENCE [LARGE SCALE GENOMIC DNA]</scope>
    <source>
        <strain evidence="2">AZ1-illumnia</strain>
    </source>
</reference>
<dbReference type="EMBL" id="ASRH01000017">
    <property type="protein sequence ID" value="EWG06516.1"/>
    <property type="molecule type" value="Genomic_DNA"/>
</dbReference>
<dbReference type="Proteomes" id="UP000054284">
    <property type="component" value="Unassembled WGS sequence"/>
</dbReference>
<dbReference type="AlphaFoldDB" id="W7KTH2"/>
<proteinExistence type="predicted"/>
<accession>W7KTH2</accession>
<protein>
    <submittedName>
        <fullName evidence="2">Uncharacterized protein</fullName>
    </submittedName>
</protein>
<keyword evidence="3" id="KW-1185">Reference proteome</keyword>
<gene>
    <name evidence="2" type="ORF">ASUL_09074</name>
</gene>
<evidence type="ECO:0000313" key="3">
    <source>
        <dbReference type="Proteomes" id="UP000054284"/>
    </source>
</evidence>
<organism evidence="2 3">
    <name type="scientific">Candidatus Aramenus sulfurataquae</name>
    <dbReference type="NCBI Taxonomy" id="1326980"/>
    <lineage>
        <taxon>Archaea</taxon>
        <taxon>Thermoproteota</taxon>
        <taxon>Thermoprotei</taxon>
        <taxon>Sulfolobales</taxon>
        <taxon>Sulfolobaceae</taxon>
        <taxon>Candidatus Aramenus</taxon>
    </lineage>
</organism>
<evidence type="ECO:0000256" key="1">
    <source>
        <dbReference type="SAM" id="MobiDB-lite"/>
    </source>
</evidence>
<name>W7KTH2_9CREN</name>
<comment type="caution">
    <text evidence="2">The sequence shown here is derived from an EMBL/GenBank/DDBJ whole genome shotgun (WGS) entry which is preliminary data.</text>
</comment>
<evidence type="ECO:0000313" key="2">
    <source>
        <dbReference type="EMBL" id="EWG06516.1"/>
    </source>
</evidence>
<feature type="region of interest" description="Disordered" evidence="1">
    <location>
        <begin position="51"/>
        <end position="72"/>
    </location>
</feature>
<sequence>MIPSSWIVGLRLEKGDRMLQASLEKYDKKKAVALKATTFLFFMRKKKRGSKNKIRRHEATGKQTLLNVSTNV</sequence>